<feature type="transmembrane region" description="Helical" evidence="10">
    <location>
        <begin position="193"/>
        <end position="216"/>
    </location>
</feature>
<feature type="transmembrane region" description="Helical" evidence="10">
    <location>
        <begin position="359"/>
        <end position="377"/>
    </location>
</feature>
<evidence type="ECO:0000256" key="6">
    <source>
        <dbReference type="ARBA" id="ARBA00022989"/>
    </source>
</evidence>
<keyword evidence="4" id="KW-1003">Cell membrane</keyword>
<protein>
    <recommendedName>
        <fullName evidence="9">Multidrug-efflux transporter</fullName>
    </recommendedName>
</protein>
<dbReference type="PIRSF" id="PIRSF006603">
    <property type="entry name" value="DinF"/>
    <property type="match status" value="1"/>
</dbReference>
<organism evidence="11 12">
    <name type="scientific">Campylobacter concisus</name>
    <dbReference type="NCBI Taxonomy" id="199"/>
    <lineage>
        <taxon>Bacteria</taxon>
        <taxon>Pseudomonadati</taxon>
        <taxon>Campylobacterota</taxon>
        <taxon>Epsilonproteobacteria</taxon>
        <taxon>Campylobacterales</taxon>
        <taxon>Campylobacteraceae</taxon>
        <taxon>Campylobacter</taxon>
    </lineage>
</organism>
<keyword evidence="3" id="KW-0050">Antiport</keyword>
<dbReference type="InterPro" id="IPR050222">
    <property type="entry name" value="MATE_MdtK"/>
</dbReference>
<evidence type="ECO:0000313" key="12">
    <source>
        <dbReference type="Proteomes" id="UP000196317"/>
    </source>
</evidence>
<dbReference type="GO" id="GO:0015297">
    <property type="term" value="F:antiporter activity"/>
    <property type="evidence" value="ECO:0007669"/>
    <property type="project" value="UniProtKB-KW"/>
</dbReference>
<comment type="subcellular location">
    <subcellularLocation>
        <location evidence="1">Cell membrane</location>
        <topology evidence="1">Multi-pass membrane protein</topology>
    </subcellularLocation>
</comment>
<dbReference type="PANTHER" id="PTHR43298">
    <property type="entry name" value="MULTIDRUG RESISTANCE PROTEIN NORM-RELATED"/>
    <property type="match status" value="1"/>
</dbReference>
<evidence type="ECO:0000256" key="2">
    <source>
        <dbReference type="ARBA" id="ARBA00022448"/>
    </source>
</evidence>
<name>A0A1Y5MP76_9BACT</name>
<dbReference type="AlphaFoldDB" id="A0A1Y5MP76"/>
<evidence type="ECO:0000256" key="1">
    <source>
        <dbReference type="ARBA" id="ARBA00004651"/>
    </source>
</evidence>
<keyword evidence="5 10" id="KW-0812">Transmembrane</keyword>
<keyword evidence="7" id="KW-0406">Ion transport</keyword>
<evidence type="ECO:0000256" key="9">
    <source>
        <dbReference type="ARBA" id="ARBA00031636"/>
    </source>
</evidence>
<feature type="transmembrane region" description="Helical" evidence="10">
    <location>
        <begin position="281"/>
        <end position="302"/>
    </location>
</feature>
<dbReference type="Pfam" id="PF01554">
    <property type="entry name" value="MatE"/>
    <property type="match status" value="2"/>
</dbReference>
<evidence type="ECO:0000313" key="11">
    <source>
        <dbReference type="EMBL" id="OUT07462.1"/>
    </source>
</evidence>
<feature type="transmembrane region" description="Helical" evidence="10">
    <location>
        <begin position="166"/>
        <end position="187"/>
    </location>
</feature>
<dbReference type="RefSeq" id="WP_087583432.1">
    <property type="nucleotide sequence ID" value="NZ_NDYN01000006.1"/>
</dbReference>
<evidence type="ECO:0000256" key="5">
    <source>
        <dbReference type="ARBA" id="ARBA00022692"/>
    </source>
</evidence>
<evidence type="ECO:0000256" key="3">
    <source>
        <dbReference type="ARBA" id="ARBA00022449"/>
    </source>
</evidence>
<dbReference type="CDD" id="cd13137">
    <property type="entry name" value="MATE_NorM_like"/>
    <property type="match status" value="1"/>
</dbReference>
<feature type="transmembrane region" description="Helical" evidence="10">
    <location>
        <begin position="134"/>
        <end position="154"/>
    </location>
</feature>
<dbReference type="PANTHER" id="PTHR43298:SF2">
    <property type="entry name" value="FMN_FAD EXPORTER YEEO-RELATED"/>
    <property type="match status" value="1"/>
</dbReference>
<dbReference type="EMBL" id="NDYN01000006">
    <property type="protein sequence ID" value="OUT07462.1"/>
    <property type="molecule type" value="Genomic_DNA"/>
</dbReference>
<evidence type="ECO:0000256" key="7">
    <source>
        <dbReference type="ARBA" id="ARBA00023065"/>
    </source>
</evidence>
<sequence length="450" mass="49538">MKNLTSEQRFFSNADLARLFFPIAVEQFLEYSLGLANSLMAESVSESAVSAVSLVEFVMALFISIFTAIATGGSVVASQYLGSKQSGNARNTADQLVWFSLIFAIFIAIAIILLKDLILDKVFGDIGEQVRSDASHYLVFSAISAPFLAVYAAAAAIFRTMSNAKLPMYIMAAANLLNVLLTAISIYTFHTGVLGIAISTLIARAIACFVIVYLLLDIKLKLHIRKSLIYKFDYEIIKKILNIGVPYGFENSMFYVGRIIVLSLVSLFGTASIAANAVGGTIVMFQVLPGMAIGTGLSVVVARCIGANDFNQAKFYVRKSMLSIYIVQLFSTAVVLLLLEPLLHVYNLSSEAINLTRQIVWYHGIAMCLIWPLAYTYPTVFRAAGDAKYPMIVNLACMFACRIVLAYIFALTFDLGMIGTWFAMFADWAVKAVLFVRRYANGTWVKFRVI</sequence>
<keyword evidence="6 10" id="KW-1133">Transmembrane helix</keyword>
<gene>
    <name evidence="11" type="ORF">B9N65_07570</name>
</gene>
<keyword evidence="2" id="KW-0813">Transport</keyword>
<evidence type="ECO:0000256" key="8">
    <source>
        <dbReference type="ARBA" id="ARBA00023136"/>
    </source>
</evidence>
<dbReference type="InterPro" id="IPR002528">
    <property type="entry name" value="MATE_fam"/>
</dbReference>
<dbReference type="NCBIfam" id="TIGR00797">
    <property type="entry name" value="matE"/>
    <property type="match status" value="1"/>
</dbReference>
<dbReference type="GO" id="GO:0006811">
    <property type="term" value="P:monoatomic ion transport"/>
    <property type="evidence" value="ECO:0007669"/>
    <property type="project" value="UniProtKB-KW"/>
</dbReference>
<evidence type="ECO:0000256" key="4">
    <source>
        <dbReference type="ARBA" id="ARBA00022475"/>
    </source>
</evidence>
<comment type="caution">
    <text evidence="11">The sequence shown here is derived from an EMBL/GenBank/DDBJ whole genome shotgun (WGS) entry which is preliminary data.</text>
</comment>
<feature type="transmembrane region" description="Helical" evidence="10">
    <location>
        <begin position="96"/>
        <end position="114"/>
    </location>
</feature>
<dbReference type="GO" id="GO:0005886">
    <property type="term" value="C:plasma membrane"/>
    <property type="evidence" value="ECO:0007669"/>
    <property type="project" value="UniProtKB-SubCell"/>
</dbReference>
<evidence type="ECO:0000256" key="10">
    <source>
        <dbReference type="SAM" id="Phobius"/>
    </source>
</evidence>
<proteinExistence type="predicted"/>
<feature type="transmembrane region" description="Helical" evidence="10">
    <location>
        <begin position="57"/>
        <end position="76"/>
    </location>
</feature>
<dbReference type="InterPro" id="IPR048279">
    <property type="entry name" value="MdtK-like"/>
</dbReference>
<dbReference type="Proteomes" id="UP000196317">
    <property type="component" value="Unassembled WGS sequence"/>
</dbReference>
<keyword evidence="8 10" id="KW-0472">Membrane</keyword>
<accession>A0A1Y5MP76</accession>
<reference evidence="11 12" key="1">
    <citation type="submission" date="2017-04" db="EMBL/GenBank/DDBJ databases">
        <title>Complete genome of Campylobacter concisus ATCC 33237T and draft genomes for an additional eight well characterized C. concisus strains.</title>
        <authorList>
            <person name="Cornelius A.J."/>
            <person name="Miller W.G."/>
            <person name="Lastovica A.J."/>
            <person name="On S.L."/>
            <person name="French N.P."/>
            <person name="Vandenberg O."/>
            <person name="Biggs P.J."/>
        </authorList>
    </citation>
    <scope>NUCLEOTIDE SEQUENCE [LARGE SCALE GENOMIC DNA]</scope>
    <source>
        <strain evidence="11 12">CCUG 19995</strain>
    </source>
</reference>
<feature type="transmembrane region" description="Helical" evidence="10">
    <location>
        <begin position="255"/>
        <end position="275"/>
    </location>
</feature>
<dbReference type="GO" id="GO:0042910">
    <property type="term" value="F:xenobiotic transmembrane transporter activity"/>
    <property type="evidence" value="ECO:0007669"/>
    <property type="project" value="InterPro"/>
</dbReference>
<feature type="transmembrane region" description="Helical" evidence="10">
    <location>
        <begin position="322"/>
        <end position="339"/>
    </location>
</feature>